<dbReference type="OrthoDB" id="9807402at2"/>
<evidence type="ECO:0000256" key="3">
    <source>
        <dbReference type="ARBA" id="ARBA00022475"/>
    </source>
</evidence>
<dbReference type="Gene3D" id="1.10.3720.10">
    <property type="entry name" value="MetI-like"/>
    <property type="match status" value="1"/>
</dbReference>
<dbReference type="PROSITE" id="PS50928">
    <property type="entry name" value="ABC_TM1"/>
    <property type="match status" value="1"/>
</dbReference>
<evidence type="ECO:0000256" key="1">
    <source>
        <dbReference type="ARBA" id="ARBA00004651"/>
    </source>
</evidence>
<evidence type="ECO:0000256" key="2">
    <source>
        <dbReference type="ARBA" id="ARBA00022448"/>
    </source>
</evidence>
<dbReference type="Pfam" id="PF00528">
    <property type="entry name" value="BPD_transp_1"/>
    <property type="match status" value="1"/>
</dbReference>
<keyword evidence="2 7" id="KW-0813">Transport</keyword>
<keyword evidence="10" id="KW-1185">Reference proteome</keyword>
<dbReference type="PANTHER" id="PTHR43163">
    <property type="entry name" value="DIPEPTIDE TRANSPORT SYSTEM PERMEASE PROTEIN DPPB-RELATED"/>
    <property type="match status" value="1"/>
</dbReference>
<dbReference type="RefSeq" id="WP_093973725.1">
    <property type="nucleotide sequence ID" value="NZ_FXXQ01000005.1"/>
</dbReference>
<proteinExistence type="inferred from homology"/>
<dbReference type="GO" id="GO:0055085">
    <property type="term" value="P:transmembrane transport"/>
    <property type="evidence" value="ECO:0007669"/>
    <property type="project" value="InterPro"/>
</dbReference>
<evidence type="ECO:0000256" key="4">
    <source>
        <dbReference type="ARBA" id="ARBA00022692"/>
    </source>
</evidence>
<feature type="transmembrane region" description="Helical" evidence="7">
    <location>
        <begin position="273"/>
        <end position="292"/>
    </location>
</feature>
<reference evidence="9 10" key="1">
    <citation type="submission" date="2017-05" db="EMBL/GenBank/DDBJ databases">
        <authorList>
            <person name="Song R."/>
            <person name="Chenine A.L."/>
            <person name="Ruprecht R.M."/>
        </authorList>
    </citation>
    <scope>NUCLEOTIDE SEQUENCE [LARGE SCALE GENOMIC DNA]</scope>
    <source>
        <strain evidence="9 10">CECT 8489</strain>
    </source>
</reference>
<dbReference type="GO" id="GO:0005886">
    <property type="term" value="C:plasma membrane"/>
    <property type="evidence" value="ECO:0007669"/>
    <property type="project" value="UniProtKB-SubCell"/>
</dbReference>
<feature type="domain" description="ABC transmembrane type-1" evidence="8">
    <location>
        <begin position="105"/>
        <end position="318"/>
    </location>
</feature>
<feature type="transmembrane region" description="Helical" evidence="7">
    <location>
        <begin position="198"/>
        <end position="217"/>
    </location>
</feature>
<feature type="transmembrane region" description="Helical" evidence="7">
    <location>
        <begin position="298"/>
        <end position="325"/>
    </location>
</feature>
<dbReference type="InterPro" id="IPR000515">
    <property type="entry name" value="MetI-like"/>
</dbReference>
<evidence type="ECO:0000313" key="9">
    <source>
        <dbReference type="EMBL" id="SMX23749.1"/>
    </source>
</evidence>
<comment type="similarity">
    <text evidence="7">Belongs to the binding-protein-dependent transport system permease family.</text>
</comment>
<gene>
    <name evidence="9" type="primary">dppB_1</name>
    <name evidence="9" type="ORF">BOA8489_01860</name>
</gene>
<feature type="transmembrane region" description="Helical" evidence="7">
    <location>
        <begin position="12"/>
        <end position="30"/>
    </location>
</feature>
<dbReference type="CDD" id="cd06261">
    <property type="entry name" value="TM_PBP2"/>
    <property type="match status" value="1"/>
</dbReference>
<sequence>MLQFAKFVMTRAIMALITLVIVSLVVFSLMELVPGDCAERYLAFKNTQGSSIQIANELEAERARLGLDRPFLERWGSWIAGAFQGDFGDSCILRVDIAQLLGDKFWISLALCVASLALAYAIAIPVGIIAAASSSAFLNNSLRLFSYLGLALPNFLLALMIMLFATVYFGNTLTGLFSPEFRDADWSWDRFVDLLSHAWLPIFILGWSATAFALQTVRALMSDEIGKLYVTAAAARGVSGGKLLWRYPARHALGPIVNSLGFDLNRIFNELPIVALILTLTEAGALLIEALARSNDQQLAGAIIFLLTASIVTLNFLTDVLLAVLDPRVRKSIIR</sequence>
<name>A0A238IZ33_9RHOB</name>
<dbReference type="EMBL" id="FXXQ01000005">
    <property type="protein sequence ID" value="SMX23749.1"/>
    <property type="molecule type" value="Genomic_DNA"/>
</dbReference>
<dbReference type="InterPro" id="IPR035906">
    <property type="entry name" value="MetI-like_sf"/>
</dbReference>
<keyword evidence="6 7" id="KW-0472">Membrane</keyword>
<keyword evidence="5 7" id="KW-1133">Transmembrane helix</keyword>
<dbReference type="Pfam" id="PF19300">
    <property type="entry name" value="BPD_transp_1_N"/>
    <property type="match status" value="1"/>
</dbReference>
<evidence type="ECO:0000259" key="8">
    <source>
        <dbReference type="PROSITE" id="PS50928"/>
    </source>
</evidence>
<comment type="subcellular location">
    <subcellularLocation>
        <location evidence="1 7">Cell membrane</location>
        <topology evidence="1 7">Multi-pass membrane protein</topology>
    </subcellularLocation>
</comment>
<evidence type="ECO:0000256" key="5">
    <source>
        <dbReference type="ARBA" id="ARBA00022989"/>
    </source>
</evidence>
<organism evidence="9 10">
    <name type="scientific">Boseongicola aestuarii</name>
    <dbReference type="NCBI Taxonomy" id="1470561"/>
    <lineage>
        <taxon>Bacteria</taxon>
        <taxon>Pseudomonadati</taxon>
        <taxon>Pseudomonadota</taxon>
        <taxon>Alphaproteobacteria</taxon>
        <taxon>Rhodobacterales</taxon>
        <taxon>Paracoccaceae</taxon>
        <taxon>Boseongicola</taxon>
    </lineage>
</organism>
<dbReference type="InterPro" id="IPR045621">
    <property type="entry name" value="BPD_transp_1_N"/>
</dbReference>
<feature type="transmembrane region" description="Helical" evidence="7">
    <location>
        <begin position="105"/>
        <end position="132"/>
    </location>
</feature>
<evidence type="ECO:0000256" key="7">
    <source>
        <dbReference type="RuleBase" id="RU363032"/>
    </source>
</evidence>
<feature type="transmembrane region" description="Helical" evidence="7">
    <location>
        <begin position="144"/>
        <end position="169"/>
    </location>
</feature>
<dbReference type="AlphaFoldDB" id="A0A238IZ33"/>
<keyword evidence="3" id="KW-1003">Cell membrane</keyword>
<accession>A0A238IZ33</accession>
<evidence type="ECO:0000256" key="6">
    <source>
        <dbReference type="ARBA" id="ARBA00023136"/>
    </source>
</evidence>
<dbReference type="SUPFAM" id="SSF161098">
    <property type="entry name" value="MetI-like"/>
    <property type="match status" value="1"/>
</dbReference>
<dbReference type="PANTHER" id="PTHR43163:SF6">
    <property type="entry name" value="DIPEPTIDE TRANSPORT SYSTEM PERMEASE PROTEIN DPPB-RELATED"/>
    <property type="match status" value="1"/>
</dbReference>
<protein>
    <submittedName>
        <fullName evidence="9">Dipeptide transport system permease protein DppB</fullName>
    </submittedName>
</protein>
<evidence type="ECO:0000313" key="10">
    <source>
        <dbReference type="Proteomes" id="UP000201838"/>
    </source>
</evidence>
<keyword evidence="4 7" id="KW-0812">Transmembrane</keyword>
<dbReference type="Proteomes" id="UP000201838">
    <property type="component" value="Unassembled WGS sequence"/>
</dbReference>